<feature type="repeat" description="PPR" evidence="2">
    <location>
        <begin position="446"/>
        <end position="480"/>
    </location>
</feature>
<proteinExistence type="predicted"/>
<evidence type="ECO:0000313" key="3">
    <source>
        <dbReference type="EMBL" id="KAB1203701.1"/>
    </source>
</evidence>
<dbReference type="PANTHER" id="PTHR47926:SF370">
    <property type="entry name" value="DYW DOMAIN-CONTAINING PROTEIN"/>
    <property type="match status" value="1"/>
</dbReference>
<dbReference type="FunFam" id="1.25.40.10:FF:000442">
    <property type="entry name" value="Pentatricopeptide repeat-containing protein At3g49710"/>
    <property type="match status" value="1"/>
</dbReference>
<dbReference type="Gene3D" id="1.25.40.10">
    <property type="entry name" value="Tetratricopeptide repeat domain"/>
    <property type="match status" value="6"/>
</dbReference>
<evidence type="ECO:0000256" key="2">
    <source>
        <dbReference type="PROSITE-ProRule" id="PRU00708"/>
    </source>
</evidence>
<dbReference type="FunFam" id="1.25.40.10:FF:000285">
    <property type="entry name" value="Pentatricopeptide repeat-containing protein, chloroplastic"/>
    <property type="match status" value="1"/>
</dbReference>
<dbReference type="PROSITE" id="PS51375">
    <property type="entry name" value="PPR"/>
    <property type="match status" value="7"/>
</dbReference>
<keyword evidence="1" id="KW-0677">Repeat</keyword>
<keyword evidence="4" id="KW-1185">Reference proteome</keyword>
<dbReference type="GO" id="GO:0009451">
    <property type="term" value="P:RNA modification"/>
    <property type="evidence" value="ECO:0007669"/>
    <property type="project" value="InterPro"/>
</dbReference>
<dbReference type="FunFam" id="1.25.40.10:FF:001063">
    <property type="entry name" value="Pentatricopeptide repeat-containing protein isoform A"/>
    <property type="match status" value="1"/>
</dbReference>
<accession>A0A6A1UTX1</accession>
<dbReference type="InterPro" id="IPR011990">
    <property type="entry name" value="TPR-like_helical_dom_sf"/>
</dbReference>
<dbReference type="PANTHER" id="PTHR47926">
    <property type="entry name" value="PENTATRICOPEPTIDE REPEAT-CONTAINING PROTEIN"/>
    <property type="match status" value="1"/>
</dbReference>
<dbReference type="InterPro" id="IPR046960">
    <property type="entry name" value="PPR_At4g14850-like_plant"/>
</dbReference>
<dbReference type="EMBL" id="RXIC02000026">
    <property type="protein sequence ID" value="KAB1203701.1"/>
    <property type="molecule type" value="Genomic_DNA"/>
</dbReference>
<feature type="repeat" description="PPR" evidence="2">
    <location>
        <begin position="648"/>
        <end position="678"/>
    </location>
</feature>
<feature type="repeat" description="PPR" evidence="2">
    <location>
        <begin position="345"/>
        <end position="379"/>
    </location>
</feature>
<reference evidence="3 4" key="1">
    <citation type="journal article" date="2019" name="Plant Biotechnol. J.">
        <title>The red bayberry genome and genetic basis of sex determination.</title>
        <authorList>
            <person name="Jia H.M."/>
            <person name="Jia H.J."/>
            <person name="Cai Q.L."/>
            <person name="Wang Y."/>
            <person name="Zhao H.B."/>
            <person name="Yang W.F."/>
            <person name="Wang G.Y."/>
            <person name="Li Y.H."/>
            <person name="Zhan D.L."/>
            <person name="Shen Y.T."/>
            <person name="Niu Q.F."/>
            <person name="Chang L."/>
            <person name="Qiu J."/>
            <person name="Zhao L."/>
            <person name="Xie H.B."/>
            <person name="Fu W.Y."/>
            <person name="Jin J."/>
            <person name="Li X.W."/>
            <person name="Jiao Y."/>
            <person name="Zhou C.C."/>
            <person name="Tu T."/>
            <person name="Chai C.Y."/>
            <person name="Gao J.L."/>
            <person name="Fan L.J."/>
            <person name="van de Weg E."/>
            <person name="Wang J.Y."/>
            <person name="Gao Z.S."/>
        </authorList>
    </citation>
    <scope>NUCLEOTIDE SEQUENCE [LARGE SCALE GENOMIC DNA]</scope>
    <source>
        <tissue evidence="3">Leaves</tissue>
    </source>
</reference>
<name>A0A6A1UTX1_9ROSI</name>
<feature type="repeat" description="PPR" evidence="2">
    <location>
        <begin position="179"/>
        <end position="213"/>
    </location>
</feature>
<feature type="repeat" description="PPR" evidence="2">
    <location>
        <begin position="679"/>
        <end position="713"/>
    </location>
</feature>
<gene>
    <name evidence="3" type="ORF">CJ030_MR8G025480</name>
</gene>
<dbReference type="Pfam" id="PF01535">
    <property type="entry name" value="PPR"/>
    <property type="match status" value="6"/>
</dbReference>
<dbReference type="Pfam" id="PF20431">
    <property type="entry name" value="E_motif"/>
    <property type="match status" value="1"/>
</dbReference>
<dbReference type="Proteomes" id="UP000516437">
    <property type="component" value="Chromosome 8"/>
</dbReference>
<dbReference type="InterPro" id="IPR002885">
    <property type="entry name" value="PPR_rpt"/>
</dbReference>
<evidence type="ECO:0000313" key="4">
    <source>
        <dbReference type="Proteomes" id="UP000516437"/>
    </source>
</evidence>
<dbReference type="Pfam" id="PF13041">
    <property type="entry name" value="PPR_2"/>
    <property type="match status" value="4"/>
</dbReference>
<dbReference type="FunFam" id="1.25.40.10:FF:000366">
    <property type="entry name" value="Pentatricopeptide (PPR) repeat-containing protein"/>
    <property type="match status" value="1"/>
</dbReference>
<dbReference type="FunFam" id="1.25.40.10:FF:000031">
    <property type="entry name" value="Pentatricopeptide repeat-containing protein mitochondrial"/>
    <property type="match status" value="1"/>
</dbReference>
<sequence length="898" mass="100151">MLLLSLDTDMQAVATFSRKRETRLGVGIPFQGAASDSAVYWPLVFLDRWRPGNKGSSTGGKPLNACQMVLGLINHLPQLWPLLVRHVSTQQQNLSAKLLLCHDPSQHLSYMELSQKFYEAMKACTSFNSAPIAQKLHAQLVSTGLDSSIFLQNHLLHLYSNCNLIDDAHRVFTNMKQNNVFTWNTMISGFVECGCISEAEKLFKEMPERDSVSWTTMMSGYFHNGLPKNTINLFALMVQDANYIDDPFSFTCAMKACGSLGYAKLALQLHGLVEKFDFGGDVYMAIQNSLMDMHIKSGKVSYAERVFLRLPNPSLFCWNSMIYGYSQLYGVGRALDLFNQMPERDCVSWNTMISIFSQHGFGVQSLSVFVEMWNQGTRPNSMTYTSVLSACTSIYDLEWGSHLHTRIVRMEPILDACVGGSLIDMYAKCGCLEFARRVFDGITKPNAVSWTSLISGFAQFGLEEDALVLFNQMREAPVALDEFTLATILGVCSDQKYASIGEQLHGYTIKSGIDSSIPVGNAVVTMYAKSGNAQKANHAFEWMPRRDIISWTAMITAFSQIGDIELAQKYFDKMPERNIITWNSMLGTYTQHGFWEEGLRLFIVMQRQGVKPDWITFATSFSACADLSILRLGIQVVAQAEKSGFGSNVSVANSIVTMYSRCGRIEEAEKVFESIHEKSLISWNAIMTGYAQNGQGRKVIEMFGNMLDLNCTPNHISYVSVLSGCSHSGLVAEGKHYFSSMTRDFGISPTSEHFACMVDLLGRAGLLDEAKNLIDGMPFKPNAPIWGALLGACRTHHNSELAESALRNLLESDAEESGSYILLANTYSDLGQVDDLAVVRKLMREKGIQKNPGCSWIEVENRVQVFTVDDTNHPQVKDVYRMLEEAMKNVEDLGSYGK</sequence>
<evidence type="ECO:0000256" key="1">
    <source>
        <dbReference type="ARBA" id="ARBA00022737"/>
    </source>
</evidence>
<feature type="repeat" description="PPR" evidence="2">
    <location>
        <begin position="578"/>
        <end position="612"/>
    </location>
</feature>
<dbReference type="NCBIfam" id="TIGR00756">
    <property type="entry name" value="PPR"/>
    <property type="match status" value="9"/>
</dbReference>
<dbReference type="InterPro" id="IPR046848">
    <property type="entry name" value="E_motif"/>
</dbReference>
<dbReference type="AlphaFoldDB" id="A0A6A1UTX1"/>
<feature type="repeat" description="PPR" evidence="2">
    <location>
        <begin position="547"/>
        <end position="577"/>
    </location>
</feature>
<evidence type="ECO:0008006" key="5">
    <source>
        <dbReference type="Google" id="ProtNLM"/>
    </source>
</evidence>
<dbReference type="OrthoDB" id="185373at2759"/>
<protein>
    <recommendedName>
        <fullName evidence="5">Pentatricopeptide repeat-containing protein</fullName>
    </recommendedName>
</protein>
<dbReference type="GO" id="GO:0003723">
    <property type="term" value="F:RNA binding"/>
    <property type="evidence" value="ECO:0007669"/>
    <property type="project" value="InterPro"/>
</dbReference>
<dbReference type="FunFam" id="1.25.40.10:FF:000780">
    <property type="entry name" value="Pentatricopeptide repeat-containing protein isoform A"/>
    <property type="match status" value="1"/>
</dbReference>
<organism evidence="3 4">
    <name type="scientific">Morella rubra</name>
    <name type="common">Chinese bayberry</name>
    <dbReference type="NCBI Taxonomy" id="262757"/>
    <lineage>
        <taxon>Eukaryota</taxon>
        <taxon>Viridiplantae</taxon>
        <taxon>Streptophyta</taxon>
        <taxon>Embryophyta</taxon>
        <taxon>Tracheophyta</taxon>
        <taxon>Spermatophyta</taxon>
        <taxon>Magnoliopsida</taxon>
        <taxon>eudicotyledons</taxon>
        <taxon>Gunneridae</taxon>
        <taxon>Pentapetalae</taxon>
        <taxon>rosids</taxon>
        <taxon>fabids</taxon>
        <taxon>Fagales</taxon>
        <taxon>Myricaceae</taxon>
        <taxon>Morella</taxon>
    </lineage>
</organism>
<comment type="caution">
    <text evidence="3">The sequence shown here is derived from an EMBL/GenBank/DDBJ whole genome shotgun (WGS) entry which is preliminary data.</text>
</comment>